<keyword evidence="5 6" id="KW-0472">Membrane</keyword>
<evidence type="ECO:0000256" key="2">
    <source>
        <dbReference type="ARBA" id="ARBA00022475"/>
    </source>
</evidence>
<dbReference type="InterPro" id="IPR051449">
    <property type="entry name" value="ABC-2_transporter_component"/>
</dbReference>
<reference evidence="8" key="1">
    <citation type="submission" date="2021-02" db="EMBL/GenBank/DDBJ databases">
        <authorList>
            <person name="Han P."/>
        </authorList>
    </citation>
    <scope>NUCLEOTIDE SEQUENCE</scope>
    <source>
        <strain evidence="8">Candidatus Nitrotoga sp. ZN8</strain>
    </source>
</reference>
<comment type="caution">
    <text evidence="8">The sequence shown here is derived from an EMBL/GenBank/DDBJ whole genome shotgun (WGS) entry which is preliminary data.</text>
</comment>
<evidence type="ECO:0000313" key="8">
    <source>
        <dbReference type="EMBL" id="CAE6714618.1"/>
    </source>
</evidence>
<accession>A0A916BCU2</accession>
<keyword evidence="9" id="KW-1185">Reference proteome</keyword>
<proteinExistence type="predicted"/>
<dbReference type="InterPro" id="IPR013525">
    <property type="entry name" value="ABC2_TM"/>
</dbReference>
<keyword evidence="2" id="KW-1003">Cell membrane</keyword>
<feature type="transmembrane region" description="Helical" evidence="6">
    <location>
        <begin position="71"/>
        <end position="94"/>
    </location>
</feature>
<evidence type="ECO:0000256" key="1">
    <source>
        <dbReference type="ARBA" id="ARBA00004651"/>
    </source>
</evidence>
<evidence type="ECO:0000256" key="5">
    <source>
        <dbReference type="ARBA" id="ARBA00023136"/>
    </source>
</evidence>
<name>A0A916BCU2_9PROT</name>
<organism evidence="8 9">
    <name type="scientific">Candidatus Nitrotoga fabula</name>
    <dbReference type="NCBI Taxonomy" id="2182327"/>
    <lineage>
        <taxon>Bacteria</taxon>
        <taxon>Pseudomonadati</taxon>
        <taxon>Pseudomonadota</taxon>
        <taxon>Betaproteobacteria</taxon>
        <taxon>Nitrosomonadales</taxon>
        <taxon>Gallionellaceae</taxon>
        <taxon>Candidatus Nitrotoga</taxon>
    </lineage>
</organism>
<dbReference type="GO" id="GO:0140359">
    <property type="term" value="F:ABC-type transporter activity"/>
    <property type="evidence" value="ECO:0007669"/>
    <property type="project" value="InterPro"/>
</dbReference>
<feature type="transmembrane region" description="Helical" evidence="6">
    <location>
        <begin position="185"/>
        <end position="208"/>
    </location>
</feature>
<feature type="transmembrane region" description="Helical" evidence="6">
    <location>
        <begin position="134"/>
        <end position="151"/>
    </location>
</feature>
<protein>
    <submittedName>
        <fullName evidence="8">ABC exporter membrane subunit YbhS</fullName>
    </submittedName>
</protein>
<evidence type="ECO:0000313" key="9">
    <source>
        <dbReference type="Proteomes" id="UP000675882"/>
    </source>
</evidence>
<dbReference type="PANTHER" id="PTHR30294:SF29">
    <property type="entry name" value="MULTIDRUG ABC TRANSPORTER PERMEASE YBHS-RELATED"/>
    <property type="match status" value="1"/>
</dbReference>
<evidence type="ECO:0000256" key="6">
    <source>
        <dbReference type="SAM" id="Phobius"/>
    </source>
</evidence>
<evidence type="ECO:0000256" key="3">
    <source>
        <dbReference type="ARBA" id="ARBA00022692"/>
    </source>
</evidence>
<dbReference type="Proteomes" id="UP000675882">
    <property type="component" value="Unassembled WGS sequence"/>
</dbReference>
<feature type="domain" description="ABC-2 type transporter transmembrane" evidence="7">
    <location>
        <begin position="2"/>
        <end position="208"/>
    </location>
</feature>
<dbReference type="GO" id="GO:0005886">
    <property type="term" value="C:plasma membrane"/>
    <property type="evidence" value="ECO:0007669"/>
    <property type="project" value="UniProtKB-SubCell"/>
</dbReference>
<sequence>MANIVIENRVWFNEANQSQWFLVPGVIVLVMTLIGALMTSLVIAREWERGTFEALFATPVRPGEILLSKTIPYFIMGMLGLALSVIGSQLLFGVPLRGSLWLLVLVSSLYLLVALGIGLVISSVTKSQFLANQLTFLVTFPPAIMLSGFIFDIRSMPIGPQIVTHILPARYFVSSLQTLFLAGDVWAVILPDSAVLAVMAAILMRIAIKSTRKTIG</sequence>
<dbReference type="EMBL" id="CAJNBL010000017">
    <property type="protein sequence ID" value="CAE6714618.1"/>
    <property type="molecule type" value="Genomic_DNA"/>
</dbReference>
<feature type="transmembrane region" description="Helical" evidence="6">
    <location>
        <begin position="20"/>
        <end position="44"/>
    </location>
</feature>
<feature type="transmembrane region" description="Helical" evidence="6">
    <location>
        <begin position="100"/>
        <end position="122"/>
    </location>
</feature>
<evidence type="ECO:0000256" key="4">
    <source>
        <dbReference type="ARBA" id="ARBA00022989"/>
    </source>
</evidence>
<dbReference type="PANTHER" id="PTHR30294">
    <property type="entry name" value="MEMBRANE COMPONENT OF ABC TRANSPORTER YHHJ-RELATED"/>
    <property type="match status" value="1"/>
</dbReference>
<dbReference type="AlphaFoldDB" id="A0A916BCU2"/>
<keyword evidence="4 6" id="KW-1133">Transmembrane helix</keyword>
<gene>
    <name evidence="8" type="ORF">NTGZN8_240024</name>
</gene>
<keyword evidence="3 6" id="KW-0812">Transmembrane</keyword>
<evidence type="ECO:0000259" key="7">
    <source>
        <dbReference type="Pfam" id="PF12698"/>
    </source>
</evidence>
<comment type="subcellular location">
    <subcellularLocation>
        <location evidence="1">Cell membrane</location>
        <topology evidence="1">Multi-pass membrane protein</topology>
    </subcellularLocation>
</comment>
<dbReference type="Pfam" id="PF12698">
    <property type="entry name" value="ABC2_membrane_3"/>
    <property type="match status" value="1"/>
</dbReference>